<name>A0ABS1SGU5_9MICO</name>
<dbReference type="InterPro" id="IPR038765">
    <property type="entry name" value="Papain-like_cys_pep_sf"/>
</dbReference>
<feature type="domain" description="Transglutaminase-like" evidence="3">
    <location>
        <begin position="516"/>
        <end position="596"/>
    </location>
</feature>
<evidence type="ECO:0000256" key="2">
    <source>
        <dbReference type="SAM" id="Phobius"/>
    </source>
</evidence>
<dbReference type="InterPro" id="IPR002931">
    <property type="entry name" value="Transglutaminase-like"/>
</dbReference>
<dbReference type="Proteomes" id="UP001645859">
    <property type="component" value="Unassembled WGS sequence"/>
</dbReference>
<feature type="transmembrane region" description="Helical" evidence="2">
    <location>
        <begin position="154"/>
        <end position="173"/>
    </location>
</feature>
<keyword evidence="2" id="KW-0812">Transmembrane</keyword>
<feature type="transmembrane region" description="Helical" evidence="2">
    <location>
        <begin position="234"/>
        <end position="256"/>
    </location>
</feature>
<comment type="caution">
    <text evidence="4">The sequence shown here is derived from an EMBL/GenBank/DDBJ whole genome shotgun (WGS) entry which is preliminary data.</text>
</comment>
<feature type="transmembrane region" description="Helical" evidence="2">
    <location>
        <begin position="193"/>
        <end position="213"/>
    </location>
</feature>
<feature type="transmembrane region" description="Helical" evidence="2">
    <location>
        <begin position="67"/>
        <end position="85"/>
    </location>
</feature>
<evidence type="ECO:0000313" key="5">
    <source>
        <dbReference type="Proteomes" id="UP001645859"/>
    </source>
</evidence>
<evidence type="ECO:0000259" key="3">
    <source>
        <dbReference type="Pfam" id="PF01841"/>
    </source>
</evidence>
<gene>
    <name evidence="4" type="ORF">D3230_10780</name>
</gene>
<dbReference type="EMBL" id="QYAC01000005">
    <property type="protein sequence ID" value="MBL3679763.1"/>
    <property type="molecule type" value="Genomic_DNA"/>
</dbReference>
<accession>A0ABS1SGU5</accession>
<keyword evidence="2" id="KW-0472">Membrane</keyword>
<feature type="transmembrane region" description="Helical" evidence="2">
    <location>
        <begin position="127"/>
        <end position="147"/>
    </location>
</feature>
<proteinExistence type="predicted"/>
<dbReference type="SUPFAM" id="SSF54001">
    <property type="entry name" value="Cysteine proteinases"/>
    <property type="match status" value="1"/>
</dbReference>
<dbReference type="Pfam" id="PF01841">
    <property type="entry name" value="Transglut_core"/>
    <property type="match status" value="1"/>
</dbReference>
<feature type="transmembrane region" description="Helical" evidence="2">
    <location>
        <begin position="660"/>
        <end position="681"/>
    </location>
</feature>
<feature type="compositionally biased region" description="Basic and acidic residues" evidence="1">
    <location>
        <begin position="609"/>
        <end position="632"/>
    </location>
</feature>
<evidence type="ECO:0000256" key="1">
    <source>
        <dbReference type="SAM" id="MobiDB-lite"/>
    </source>
</evidence>
<keyword evidence="2" id="KW-1133">Transmembrane helix</keyword>
<reference evidence="4 5" key="1">
    <citation type="submission" date="2018-09" db="EMBL/GenBank/DDBJ databases">
        <title>Comparative genomics of Leucobacter spp.</title>
        <authorList>
            <person name="Reis A.C."/>
            <person name="Kolvenbach B.A."/>
            <person name="Corvini P.F.X."/>
            <person name="Nunes O.C."/>
        </authorList>
    </citation>
    <scope>NUCLEOTIDE SEQUENCE [LARGE SCALE GENOMIC DNA]</scope>
    <source>
        <strain evidence="4 5">TAN 31504</strain>
    </source>
</reference>
<dbReference type="RefSeq" id="WP_202345035.1">
    <property type="nucleotide sequence ID" value="NZ_BAAAPI010000003.1"/>
</dbReference>
<organism evidence="4 5">
    <name type="scientific">Leucobacter chromiireducens subsp. solipictus</name>
    <dbReference type="NCBI Taxonomy" id="398235"/>
    <lineage>
        <taxon>Bacteria</taxon>
        <taxon>Bacillati</taxon>
        <taxon>Actinomycetota</taxon>
        <taxon>Actinomycetes</taxon>
        <taxon>Micrococcales</taxon>
        <taxon>Microbacteriaceae</taxon>
        <taxon>Leucobacter</taxon>
    </lineage>
</organism>
<feature type="transmembrane region" description="Helical" evidence="2">
    <location>
        <begin position="42"/>
        <end position="60"/>
    </location>
</feature>
<sequence length="805" mass="83626">MSGRRTPAPGTPHAAAVWGLVVALAALTGAAAWPIYQTPRVWVLVGIAAATAGGIVWAGLRWRWGATAAAALLLGFVALLVPLAVPDALGADPQRLLRGLGDGLGAVALGWKQILTLTLPLGEYQAVLVPLLVTVYLAAAAAVWLALRSARSAVWAAFPALGGVAFGTLLGPAELSEPLTFGPATIAAPRELALWGAAGLLIALWIGWTSGAARRAALRLGRGPGSRSRGLRRGAVGAGIVLVALAAGAAVAPALATSPRVVPRDRIDPVIVVREQTSPLASYRLSKRDAALTAPLFRVASEGPLPSRLRLAVLDHFDGVDLTPTAGAGSFTRFPSGVPAPEPSQVEVAIDSGYRGIWVPLGSGLGAPPEFGGPRAAELSDAFYLDRDTGAGIAVPTAAGLRAGDTYVAELSAAADPSLGERPAADAPRIDLASHPQLDRWLRAQQLPASGQGLRDGIERLRDRGYLSHALSDDTNREWLDRLAAESGTRFVASAGGHSTARVEELFAQLNEQEETAGATANAEALVAGVGDDEQFAAAAMLLAQAMGFDARVVLGVRIGGEGVPGVPACTDTCAGEHLAAWIEARGADGVWAPLDVTPQVVVPPRSLDTGERLPEFPTVPEERDAPERDPEFGAGLGDVAPQQPGSDRRDAAAAPVLRWVSWGAAALLLTALAVLFVPAVKWARRRSRRRAPTPETRVLGAWEEFLDAHVDAGTPALREAARAPGARSRRDLARALPGGPPIADAVDRAVFAPTAPSAAEAEDVWGAVGAETARIRSEQSRWERLRARFTLASFGVGGSRGGRR</sequence>
<protein>
    <recommendedName>
        <fullName evidence="3">Transglutaminase-like domain-containing protein</fullName>
    </recommendedName>
</protein>
<keyword evidence="5" id="KW-1185">Reference proteome</keyword>
<feature type="region of interest" description="Disordered" evidence="1">
    <location>
        <begin position="606"/>
        <end position="649"/>
    </location>
</feature>
<evidence type="ECO:0000313" key="4">
    <source>
        <dbReference type="EMBL" id="MBL3679763.1"/>
    </source>
</evidence>